<protein>
    <recommendedName>
        <fullName evidence="5">Toxin</fullName>
    </recommendedName>
</protein>
<name>A0A244EYZ0_PSESX</name>
<accession>A0A244EYZ0</accession>
<comment type="caution">
    <text evidence="3">The sequence shown here is derived from an EMBL/GenBank/DDBJ whole genome shotgun (WGS) entry which is preliminary data.</text>
</comment>
<dbReference type="AlphaFoldDB" id="A0A244EYZ0"/>
<dbReference type="InterPro" id="IPR018003">
    <property type="entry name" value="Insecticidal_toxin/plasmid_vir"/>
</dbReference>
<dbReference type="OrthoDB" id="6749953at2"/>
<evidence type="ECO:0000313" key="3">
    <source>
        <dbReference type="EMBL" id="OUM09170.1"/>
    </source>
</evidence>
<evidence type="ECO:0000256" key="2">
    <source>
        <dbReference type="SAM" id="MobiDB-lite"/>
    </source>
</evidence>
<dbReference type="EMBL" id="MTSA01000001">
    <property type="protein sequence ID" value="OUM09170.1"/>
    <property type="molecule type" value="Genomic_DNA"/>
</dbReference>
<dbReference type="Proteomes" id="UP000195128">
    <property type="component" value="Unassembled WGS sequence"/>
</dbReference>
<dbReference type="Pfam" id="PF03538">
    <property type="entry name" value="VRP1"/>
    <property type="match status" value="1"/>
</dbReference>
<sequence length="988" mass="109669">MTEQPFSLLRNLAKSATETPEHTRDKMSFIDAMAELKIHSVFDIARRSKTAFVRELSHLCDADGALAYENARCYAIQIVRLYRNQLLSSGRPPQLTRRTGVRSLVDIGPSFPNLFNENWDLFCKVGAIEAKDSPVAYLASLYRFALEQLENSPTEEKRIHLDERRPDLKDLLISQESTFTPIPTLHIVNEVLGKAIKAYVNTVPADKDKTLYQLVAEKHYPFQFPYNFHFQQISLGLAGKKPMLGELSYHVSPEVPATSMLTTAYGKVNQSSAVAQMMMSGLSPEQQSIVLEPALITPASDDTPPLLISQFFKKKYNVDYLDDARNPLNMLSVFMAKTELDSDGVETLLAIGSHTPYASPNIRSAGQTADEDSPDEESLKATEARFGAGYINGPTAQAAMGLSKDAQGISRLTNTSVDRFDRLQRMIRLQRWMNMPFTELDTLVMAVIRSEGDANPQRVLTVNTLRALGTYRYLNKRHTLALDEFAAFIHFMAGEANDSRLPLFDRVFNNPALFDTPLVLSGALLYLDNPGSQHIKARAQLSVALRLSSTHDGLRLLGIDTRELIGNTPSQLLLNMSMVSSLYRQARIASMLGLTAKDSRALIDLLGGEAYRKKVITGQLRVTSEDVETHAEPDILDILMQLDWAATWLKESDQDVATLRRQSGVDINETDVEQELITELEPLNNDARQAVLTEQQLATLNLPGLDDESTAIDWWSVLAVLIDPQGLVEAQPLTEEPAVSIRNVIRNQLSSIAIGEPLATEVGAKLEAFVIEGYLSQHRLMEGLLQTIAGLPLDRCEPVMRWSGTSADRFLGALMAGNDMTDTLMKLMRHAEVSQQLALSAQALRTFLINPHWLHADFTGPLPLSLISLFVLERYRDWRDRCGQAENKLLDYFKQANDASRDPTQCADLLASLTQWTSSEIQAANVLLLSSGRIASSMHQVDWLSRMQSTSELTGLSAAQLLSATHLTTDSTASSWKAIGEAVIAGHR</sequence>
<organism evidence="3 4">
    <name type="scientific">Pseudomonas syringae</name>
    <dbReference type="NCBI Taxonomy" id="317"/>
    <lineage>
        <taxon>Bacteria</taxon>
        <taxon>Pseudomonadati</taxon>
        <taxon>Pseudomonadota</taxon>
        <taxon>Gammaproteobacteria</taxon>
        <taxon>Pseudomonadales</taxon>
        <taxon>Pseudomonadaceae</taxon>
        <taxon>Pseudomonas</taxon>
    </lineage>
</organism>
<proteinExistence type="predicted"/>
<gene>
    <name evidence="3" type="ORF">BW686_00270</name>
</gene>
<reference evidence="3 4" key="1">
    <citation type="submission" date="2017-01" db="EMBL/GenBank/DDBJ databases">
        <authorList>
            <person name="Mah S.A."/>
            <person name="Swanson W.J."/>
            <person name="Moy G.W."/>
            <person name="Vacquier V.D."/>
        </authorList>
    </citation>
    <scope>NUCLEOTIDE SEQUENCE [LARGE SCALE GENOMIC DNA]</scope>
    <source>
        <strain evidence="3">PDD-32b-74</strain>
    </source>
</reference>
<evidence type="ECO:0000256" key="1">
    <source>
        <dbReference type="ARBA" id="ARBA00023026"/>
    </source>
</evidence>
<dbReference type="RefSeq" id="WP_084913679.1">
    <property type="nucleotide sequence ID" value="NZ_MTSA01000001.1"/>
</dbReference>
<evidence type="ECO:0000313" key="4">
    <source>
        <dbReference type="Proteomes" id="UP000195128"/>
    </source>
</evidence>
<keyword evidence="1" id="KW-0843">Virulence</keyword>
<evidence type="ECO:0008006" key="5">
    <source>
        <dbReference type="Google" id="ProtNLM"/>
    </source>
</evidence>
<feature type="region of interest" description="Disordered" evidence="2">
    <location>
        <begin position="359"/>
        <end position="380"/>
    </location>
</feature>